<evidence type="ECO:0000256" key="1">
    <source>
        <dbReference type="SAM" id="MobiDB-lite"/>
    </source>
</evidence>
<evidence type="ECO:0000313" key="4">
    <source>
        <dbReference type="Proteomes" id="UP000298138"/>
    </source>
</evidence>
<keyword evidence="2" id="KW-1133">Transmembrane helix</keyword>
<dbReference type="EMBL" id="ML220114">
    <property type="protein sequence ID" value="TGZ82697.1"/>
    <property type="molecule type" value="Genomic_DNA"/>
</dbReference>
<dbReference type="Proteomes" id="UP000298138">
    <property type="component" value="Unassembled WGS sequence"/>
</dbReference>
<dbReference type="AlphaFoldDB" id="A0A4S2N0Z1"/>
<feature type="transmembrane region" description="Helical" evidence="2">
    <location>
        <begin position="74"/>
        <end position="97"/>
    </location>
</feature>
<feature type="compositionally biased region" description="Pro residues" evidence="1">
    <location>
        <begin position="246"/>
        <end position="263"/>
    </location>
</feature>
<evidence type="ECO:0000256" key="2">
    <source>
        <dbReference type="SAM" id="Phobius"/>
    </source>
</evidence>
<keyword evidence="2" id="KW-0812">Transmembrane</keyword>
<gene>
    <name evidence="3" type="ORF">EX30DRAFT_138748</name>
</gene>
<evidence type="ECO:0000313" key="3">
    <source>
        <dbReference type="EMBL" id="TGZ82697.1"/>
    </source>
</evidence>
<name>A0A4S2N0Z1_9PEZI</name>
<sequence length="263" mass="29968">MELGVRELFSFIISSSSSSSSFSSSCSFFLFFLILFLFPMCNIVLTLCYLVAIGRRHWEDDSDGKESRVQIRRFLWVYCIALYCIYCSLPPVVFSLIEVASYHSCCTSDSVRFRSGYPTPEFCQWARIIREESRTWKFTSLRGLVAKVVNPPSRLVGNSGADDDKTSWLPVALIAQRRYRMMIIPGPCSSGYRRRVGSVSRSSSRRLKPDRDPQPKKLISSHLRHIRVRIPKGIPSHRLRLEITPPSTPLPPLFSSPPPSLIL</sequence>
<organism evidence="3 4">
    <name type="scientific">Ascodesmis nigricans</name>
    <dbReference type="NCBI Taxonomy" id="341454"/>
    <lineage>
        <taxon>Eukaryota</taxon>
        <taxon>Fungi</taxon>
        <taxon>Dikarya</taxon>
        <taxon>Ascomycota</taxon>
        <taxon>Pezizomycotina</taxon>
        <taxon>Pezizomycetes</taxon>
        <taxon>Pezizales</taxon>
        <taxon>Ascodesmidaceae</taxon>
        <taxon>Ascodesmis</taxon>
    </lineage>
</organism>
<keyword evidence="2" id="KW-0472">Membrane</keyword>
<dbReference type="PROSITE" id="PS51257">
    <property type="entry name" value="PROKAR_LIPOPROTEIN"/>
    <property type="match status" value="1"/>
</dbReference>
<protein>
    <submittedName>
        <fullName evidence="3">Uncharacterized protein</fullName>
    </submittedName>
</protein>
<feature type="transmembrane region" description="Helical" evidence="2">
    <location>
        <begin position="28"/>
        <end position="53"/>
    </location>
</feature>
<accession>A0A4S2N0Z1</accession>
<feature type="region of interest" description="Disordered" evidence="1">
    <location>
        <begin position="193"/>
        <end position="216"/>
    </location>
</feature>
<keyword evidence="4" id="KW-1185">Reference proteome</keyword>
<dbReference type="InParanoid" id="A0A4S2N0Z1"/>
<proteinExistence type="predicted"/>
<feature type="region of interest" description="Disordered" evidence="1">
    <location>
        <begin position="242"/>
        <end position="263"/>
    </location>
</feature>
<reference evidence="3 4" key="1">
    <citation type="submission" date="2019-04" db="EMBL/GenBank/DDBJ databases">
        <title>Comparative genomics and transcriptomics to analyze fruiting body development in filamentous ascomycetes.</title>
        <authorList>
            <consortium name="DOE Joint Genome Institute"/>
            <person name="Lutkenhaus R."/>
            <person name="Traeger S."/>
            <person name="Breuer J."/>
            <person name="Kuo A."/>
            <person name="Lipzen A."/>
            <person name="Pangilinan J."/>
            <person name="Dilworth D."/>
            <person name="Sandor L."/>
            <person name="Poggeler S."/>
            <person name="Barry K."/>
            <person name="Grigoriev I.V."/>
            <person name="Nowrousian M."/>
        </authorList>
    </citation>
    <scope>NUCLEOTIDE SEQUENCE [LARGE SCALE GENOMIC DNA]</scope>
    <source>
        <strain evidence="3 4">CBS 389.68</strain>
    </source>
</reference>